<keyword evidence="7 9" id="KW-0472">Membrane</keyword>
<feature type="transmembrane region" description="Helical" evidence="9">
    <location>
        <begin position="52"/>
        <end position="71"/>
    </location>
</feature>
<evidence type="ECO:0000256" key="4">
    <source>
        <dbReference type="ARBA" id="ARBA00022519"/>
    </source>
</evidence>
<evidence type="ECO:0000256" key="7">
    <source>
        <dbReference type="ARBA" id="ARBA00023136"/>
    </source>
</evidence>
<keyword evidence="4 9" id="KW-0997">Cell inner membrane</keyword>
<dbReference type="Pfam" id="PF04290">
    <property type="entry name" value="DctQ"/>
    <property type="match status" value="1"/>
</dbReference>
<evidence type="ECO:0000259" key="10">
    <source>
        <dbReference type="Pfam" id="PF04290"/>
    </source>
</evidence>
<dbReference type="AlphaFoldDB" id="A0A437JRJ8"/>
<sequence length="199" mass="21928">MRGVIKTIDLLNKSVGHAFAWCIVILVLGVSYEVFVRYVLNDPTSWAFDFSYILYGALFLMAGAYTLSRGGHVRADIFYRRWPVRFQAGLELVLYILFFFPGVLALVIAGWGYGHEAYAIKEVSVNSPVGVPVWPLKLLIPAAGVLLTLQGIAEVLRCVLCLKEGSWPARLHDVEEMEDAMKHGHPAGAPAGHDEGARA</sequence>
<evidence type="ECO:0000256" key="9">
    <source>
        <dbReference type="RuleBase" id="RU369079"/>
    </source>
</evidence>
<evidence type="ECO:0000256" key="1">
    <source>
        <dbReference type="ARBA" id="ARBA00004429"/>
    </source>
</evidence>
<feature type="transmembrane region" description="Helical" evidence="9">
    <location>
        <begin position="92"/>
        <end position="113"/>
    </location>
</feature>
<protein>
    <recommendedName>
        <fullName evidence="9">TRAP transporter small permease protein</fullName>
    </recommendedName>
</protein>
<evidence type="ECO:0000313" key="11">
    <source>
        <dbReference type="EMBL" id="RVT49494.1"/>
    </source>
</evidence>
<keyword evidence="3" id="KW-1003">Cell membrane</keyword>
<comment type="similarity">
    <text evidence="8 9">Belongs to the TRAP transporter small permease family.</text>
</comment>
<dbReference type="PANTHER" id="PTHR35011">
    <property type="entry name" value="2,3-DIKETO-L-GULONATE TRAP TRANSPORTER SMALL PERMEASE PROTEIN YIAM"/>
    <property type="match status" value="1"/>
</dbReference>
<keyword evidence="2 9" id="KW-0813">Transport</keyword>
<feature type="transmembrane region" description="Helical" evidence="9">
    <location>
        <begin position="20"/>
        <end position="40"/>
    </location>
</feature>
<keyword evidence="5 9" id="KW-0812">Transmembrane</keyword>
<reference evidence="11 12" key="1">
    <citation type="submission" date="2019-01" db="EMBL/GenBank/DDBJ databases">
        <authorList>
            <person name="Chen W.-M."/>
        </authorList>
    </citation>
    <scope>NUCLEOTIDE SEQUENCE [LARGE SCALE GENOMIC DNA]</scope>
    <source>
        <strain evidence="11 12">ICH-3</strain>
    </source>
</reference>
<dbReference type="InterPro" id="IPR007387">
    <property type="entry name" value="TRAP_DctQ"/>
</dbReference>
<dbReference type="EMBL" id="SACT01000008">
    <property type="protein sequence ID" value="RVT49494.1"/>
    <property type="molecule type" value="Genomic_DNA"/>
</dbReference>
<comment type="subunit">
    <text evidence="9">The complex comprises the extracytoplasmic solute receptor protein and the two transmembrane proteins.</text>
</comment>
<organism evidence="11 12">
    <name type="scientific">Rubrivivax albus</name>
    <dbReference type="NCBI Taxonomy" id="2499835"/>
    <lineage>
        <taxon>Bacteria</taxon>
        <taxon>Pseudomonadati</taxon>
        <taxon>Pseudomonadota</taxon>
        <taxon>Betaproteobacteria</taxon>
        <taxon>Burkholderiales</taxon>
        <taxon>Sphaerotilaceae</taxon>
        <taxon>Rubrivivax</taxon>
    </lineage>
</organism>
<comment type="function">
    <text evidence="9">Part of the tripartite ATP-independent periplasmic (TRAP) transport system.</text>
</comment>
<gene>
    <name evidence="11" type="ORF">ENE75_19810</name>
</gene>
<dbReference type="Proteomes" id="UP000288178">
    <property type="component" value="Unassembled WGS sequence"/>
</dbReference>
<name>A0A437JRJ8_9BURK</name>
<proteinExistence type="inferred from homology"/>
<keyword evidence="6 9" id="KW-1133">Transmembrane helix</keyword>
<evidence type="ECO:0000256" key="5">
    <source>
        <dbReference type="ARBA" id="ARBA00022692"/>
    </source>
</evidence>
<keyword evidence="12" id="KW-1185">Reference proteome</keyword>
<dbReference type="InterPro" id="IPR055348">
    <property type="entry name" value="DctQ"/>
</dbReference>
<accession>A0A437JRJ8</accession>
<dbReference type="GO" id="GO:0022857">
    <property type="term" value="F:transmembrane transporter activity"/>
    <property type="evidence" value="ECO:0007669"/>
    <property type="project" value="UniProtKB-UniRule"/>
</dbReference>
<feature type="domain" description="Tripartite ATP-independent periplasmic transporters DctQ component" evidence="10">
    <location>
        <begin position="26"/>
        <end position="159"/>
    </location>
</feature>
<feature type="transmembrane region" description="Helical" evidence="9">
    <location>
        <begin position="133"/>
        <end position="153"/>
    </location>
</feature>
<evidence type="ECO:0000256" key="3">
    <source>
        <dbReference type="ARBA" id="ARBA00022475"/>
    </source>
</evidence>
<evidence type="ECO:0000313" key="12">
    <source>
        <dbReference type="Proteomes" id="UP000288178"/>
    </source>
</evidence>
<evidence type="ECO:0000256" key="6">
    <source>
        <dbReference type="ARBA" id="ARBA00022989"/>
    </source>
</evidence>
<dbReference type="OrthoDB" id="8559033at2"/>
<comment type="caution">
    <text evidence="11">The sequence shown here is derived from an EMBL/GenBank/DDBJ whole genome shotgun (WGS) entry which is preliminary data.</text>
</comment>
<dbReference type="GO" id="GO:0005886">
    <property type="term" value="C:plasma membrane"/>
    <property type="evidence" value="ECO:0007669"/>
    <property type="project" value="UniProtKB-SubCell"/>
</dbReference>
<evidence type="ECO:0000256" key="8">
    <source>
        <dbReference type="ARBA" id="ARBA00038436"/>
    </source>
</evidence>
<comment type="subcellular location">
    <subcellularLocation>
        <location evidence="1 9">Cell inner membrane</location>
        <topology evidence="1 9">Multi-pass membrane protein</topology>
    </subcellularLocation>
</comment>
<evidence type="ECO:0000256" key="2">
    <source>
        <dbReference type="ARBA" id="ARBA00022448"/>
    </source>
</evidence>
<dbReference type="PANTHER" id="PTHR35011:SF4">
    <property type="entry name" value="SLL1102 PROTEIN"/>
    <property type="match status" value="1"/>
</dbReference>